<dbReference type="Gene3D" id="1.20.5.340">
    <property type="match status" value="1"/>
</dbReference>
<organism evidence="2 3">
    <name type="scientific">Candidatus Micrarchaeum acidiphilum ARMAN-2</name>
    <dbReference type="NCBI Taxonomy" id="425595"/>
    <lineage>
        <taxon>Archaea</taxon>
        <taxon>Candidatus Micrarchaeota</taxon>
        <taxon>Candidatus Micrarchaeia</taxon>
        <taxon>Candidatus Micrarchaeales</taxon>
        <taxon>Candidatus Micrarchaeaceae</taxon>
        <taxon>Candidatus Micrarchaeum</taxon>
    </lineage>
</organism>
<sequence length="247" mass="27905">MSSGAMAEDTGIVEPKAAGFIIKGRLAGSFSAIASRLSTLQMFSIKVNPDSVVMLTVESRDMQKNPFLFFIFTFKADEIEVRYTIPLDSSEKMRKLYIIKNLLSVLSLIADLYQPDQSALYQLTDSIIDDVLNSLSQSYSSLFNSYDSLFNEYRELKRLNIELSNSNKSLTAQATQLASENNELKARLDALEKYSDEALMVMVEDWLEAHSNTIDISEFARTYKLTIPRIEQLLNKMVTLGYVELKG</sequence>
<keyword evidence="3" id="KW-1185">Reference proteome</keyword>
<protein>
    <submittedName>
        <fullName evidence="2">Uncharacterized protein</fullName>
    </submittedName>
</protein>
<evidence type="ECO:0000313" key="3">
    <source>
        <dbReference type="Proteomes" id="UP000332487"/>
    </source>
</evidence>
<reference evidence="2 3" key="1">
    <citation type="journal article" date="2009" name="Genome Biol.">
        <title>Community-wide analysis of microbial genome sequence signatures.</title>
        <authorList>
            <person name="Dick G.J."/>
            <person name="Andersson A.F."/>
            <person name="Baker B.J."/>
            <person name="Simmons S.L."/>
            <person name="Thomas B.C."/>
            <person name="Yelton A.P."/>
            <person name="Banfield J.F."/>
        </authorList>
    </citation>
    <scope>NUCLEOTIDE SEQUENCE [LARGE SCALE GENOMIC DNA]</scope>
    <source>
        <strain evidence="2">ARMAN-2</strain>
    </source>
</reference>
<feature type="coiled-coil region" evidence="1">
    <location>
        <begin position="153"/>
        <end position="197"/>
    </location>
</feature>
<dbReference type="AlphaFoldDB" id="C7DGH0"/>
<keyword evidence="1" id="KW-0175">Coiled coil</keyword>
<accession>C7DGH0</accession>
<dbReference type="Proteomes" id="UP000332487">
    <property type="component" value="Unassembled WGS sequence"/>
</dbReference>
<reference evidence="2 3" key="2">
    <citation type="journal article" date="2010" name="Proc. Natl. Acad. Sci. U.S.A.">
        <title>Enigmatic, ultrasmall, uncultivated Archaea.</title>
        <authorList>
            <person name="Baker B.J."/>
            <person name="Comolli L.R."/>
            <person name="Dick G.J."/>
            <person name="Hauser L.J."/>
            <person name="Hyatt D."/>
            <person name="Dill B.D."/>
            <person name="Land M.L."/>
            <person name="Verberkmoes N.C."/>
            <person name="Hettich R.L."/>
            <person name="Banfield J.F."/>
        </authorList>
    </citation>
    <scope>NUCLEOTIDE SEQUENCE [LARGE SCALE GENOMIC DNA]</scope>
    <source>
        <strain evidence="2">ARMAN-2</strain>
    </source>
</reference>
<proteinExistence type="predicted"/>
<dbReference type="EMBL" id="GG697238">
    <property type="protein sequence ID" value="EET90317.1"/>
    <property type="molecule type" value="Genomic_DNA"/>
</dbReference>
<evidence type="ECO:0000313" key="2">
    <source>
        <dbReference type="EMBL" id="EET90317.1"/>
    </source>
</evidence>
<evidence type="ECO:0000256" key="1">
    <source>
        <dbReference type="SAM" id="Coils"/>
    </source>
</evidence>
<gene>
    <name evidence="2" type="ORF">UNLARM2_0172</name>
</gene>
<name>C7DGH0_MICA2</name>